<dbReference type="Pfam" id="PF16344">
    <property type="entry name" value="FecR_C"/>
    <property type="match status" value="1"/>
</dbReference>
<dbReference type="Gene3D" id="2.60.120.1440">
    <property type="match status" value="1"/>
</dbReference>
<proteinExistence type="predicted"/>
<sequence length="319" mass="36098">MKISFLKRLISRYRQDEATPAERYIIERWYDSFDNDRNDVTWLSDTAARSDYEDRVIARALRPNEISRRKSRIFLIRAAAAILMICSIAFMLHRLGVELFGTDVASRITTDIVTGPGQMKKVLLPDSTEVFLNANSVLSLPKDFNGEERNVKLSGEAFFAVRRHTAKPFIVDASGLHVKVLGTSFNVKAYEKLDYIRVGVAEGLVGVSDPDRNIAELRAGELLTYNKATKQVGRDIVAGNLRSWTEGYYVLNRATFAELSQVFMNVYGITLTTRDPEVWGATYNLTVRKDRSVKQALEHICTLIGKQYKEGGNNKIIIY</sequence>
<gene>
    <name evidence="4" type="ORF">C5745_17065</name>
</gene>
<dbReference type="PIRSF" id="PIRSF018266">
    <property type="entry name" value="FecR"/>
    <property type="match status" value="1"/>
</dbReference>
<keyword evidence="1" id="KW-1133">Transmembrane helix</keyword>
<comment type="caution">
    <text evidence="4">The sequence shown here is derived from an EMBL/GenBank/DDBJ whole genome shotgun (WGS) entry which is preliminary data.</text>
</comment>
<dbReference type="OrthoDB" id="700427at2"/>
<organism evidence="4 5">
    <name type="scientific">Sphingobacterium haloxyli</name>
    <dbReference type="NCBI Taxonomy" id="2100533"/>
    <lineage>
        <taxon>Bacteria</taxon>
        <taxon>Pseudomonadati</taxon>
        <taxon>Bacteroidota</taxon>
        <taxon>Sphingobacteriia</taxon>
        <taxon>Sphingobacteriales</taxon>
        <taxon>Sphingobacteriaceae</taxon>
        <taxon>Sphingobacterium</taxon>
    </lineage>
</organism>
<evidence type="ECO:0000313" key="5">
    <source>
        <dbReference type="Proteomes" id="UP000239711"/>
    </source>
</evidence>
<reference evidence="4 5" key="1">
    <citation type="submission" date="2018-02" db="EMBL/GenBank/DDBJ databases">
        <title>The draft genome of Sphingobacterium sp. 5JN-11.</title>
        <authorList>
            <person name="Liu L."/>
            <person name="Li L."/>
            <person name="Liang L."/>
            <person name="Zhang X."/>
            <person name="Wang T."/>
        </authorList>
    </citation>
    <scope>NUCLEOTIDE SEQUENCE [LARGE SCALE GENOMIC DNA]</scope>
    <source>
        <strain evidence="4 5">5JN-11</strain>
    </source>
</reference>
<evidence type="ECO:0000313" key="4">
    <source>
        <dbReference type="EMBL" id="PRD46131.1"/>
    </source>
</evidence>
<dbReference type="AlphaFoldDB" id="A0A2S9J018"/>
<dbReference type="InterPro" id="IPR012373">
    <property type="entry name" value="Ferrdict_sens_TM"/>
</dbReference>
<dbReference type="GO" id="GO:0016989">
    <property type="term" value="F:sigma factor antagonist activity"/>
    <property type="evidence" value="ECO:0007669"/>
    <property type="project" value="TreeGrafter"/>
</dbReference>
<feature type="transmembrane region" description="Helical" evidence="1">
    <location>
        <begin position="74"/>
        <end position="92"/>
    </location>
</feature>
<accession>A0A2S9J018</accession>
<dbReference type="Proteomes" id="UP000239711">
    <property type="component" value="Unassembled WGS sequence"/>
</dbReference>
<evidence type="ECO:0000256" key="1">
    <source>
        <dbReference type="SAM" id="Phobius"/>
    </source>
</evidence>
<dbReference type="InterPro" id="IPR032508">
    <property type="entry name" value="FecR_C"/>
</dbReference>
<evidence type="ECO:0000259" key="3">
    <source>
        <dbReference type="Pfam" id="PF16344"/>
    </source>
</evidence>
<name>A0A2S9J018_9SPHI</name>
<dbReference type="Gene3D" id="3.55.50.30">
    <property type="match status" value="1"/>
</dbReference>
<protein>
    <submittedName>
        <fullName evidence="4">Uncharacterized protein</fullName>
    </submittedName>
</protein>
<dbReference type="RefSeq" id="WP_105718226.1">
    <property type="nucleotide sequence ID" value="NZ_PVBQ01000017.1"/>
</dbReference>
<evidence type="ECO:0000259" key="2">
    <source>
        <dbReference type="Pfam" id="PF04773"/>
    </source>
</evidence>
<keyword evidence="1" id="KW-0472">Membrane</keyword>
<keyword evidence="5" id="KW-1185">Reference proteome</keyword>
<feature type="domain" description="FecR protein" evidence="2">
    <location>
        <begin position="111"/>
        <end position="205"/>
    </location>
</feature>
<dbReference type="PANTHER" id="PTHR30273:SF2">
    <property type="entry name" value="PROTEIN FECR"/>
    <property type="match status" value="1"/>
</dbReference>
<dbReference type="Pfam" id="PF04773">
    <property type="entry name" value="FecR"/>
    <property type="match status" value="1"/>
</dbReference>
<dbReference type="InterPro" id="IPR006860">
    <property type="entry name" value="FecR"/>
</dbReference>
<dbReference type="PANTHER" id="PTHR30273">
    <property type="entry name" value="PERIPLASMIC SIGNAL SENSOR AND SIGMA FACTOR ACTIVATOR FECR-RELATED"/>
    <property type="match status" value="1"/>
</dbReference>
<keyword evidence="1" id="KW-0812">Transmembrane</keyword>
<dbReference type="EMBL" id="PVBQ01000017">
    <property type="protein sequence ID" value="PRD46131.1"/>
    <property type="molecule type" value="Genomic_DNA"/>
</dbReference>
<feature type="domain" description="Protein FecR C-terminal" evidence="3">
    <location>
        <begin position="248"/>
        <end position="318"/>
    </location>
</feature>